<evidence type="ECO:0000313" key="3">
    <source>
        <dbReference type="EMBL" id="TGO25083.1"/>
    </source>
</evidence>
<proteinExistence type="predicted"/>
<sequence length="316" mass="36122">MNHSNTMNSKQSSGSVAKKSQSKKPRTKKPRAKSQAVKKAQGVDQGTQTTVPPQLTEFTLFPKLPLEIRRQIWRSSFESRNVSLQGGSVSRAPPNQPLPFNYPFEQPAKDFWVYGPPFPGPIHQLPVAFVNRESRAETLLHYVRLHQDLHSPAKDGTNLEYPATIYFNPSLDIPMIFANKTQYAFNKMSLSCQRLLPSYDPRAVELLKSVRTIDIWFMGFMESDRWSYDMDSCRDTLLMFENLETIRIKDAIIYFNLDLLSRPNLSFNFNLNPHPGSAFIVRSFVRQYFDRSENHPSVNGNPITLEFLEGTVLGAS</sequence>
<dbReference type="Proteomes" id="UP000297910">
    <property type="component" value="Unassembled WGS sequence"/>
</dbReference>
<evidence type="ECO:0000259" key="2">
    <source>
        <dbReference type="Pfam" id="PF20150"/>
    </source>
</evidence>
<dbReference type="PANTHER" id="PTHR35910:SF1">
    <property type="entry name" value="2EXR DOMAIN-CONTAINING PROTEIN"/>
    <property type="match status" value="1"/>
</dbReference>
<evidence type="ECO:0000313" key="4">
    <source>
        <dbReference type="Proteomes" id="UP000297910"/>
    </source>
</evidence>
<keyword evidence="4" id="KW-1185">Reference proteome</keyword>
<feature type="domain" description="2EXR" evidence="2">
    <location>
        <begin position="58"/>
        <end position="173"/>
    </location>
</feature>
<dbReference type="AlphaFoldDB" id="A0A4Z1FRS5"/>
<gene>
    <name evidence="3" type="ORF">BPAE_0088g00350</name>
</gene>
<organism evidence="3 4">
    <name type="scientific">Botrytis paeoniae</name>
    <dbReference type="NCBI Taxonomy" id="278948"/>
    <lineage>
        <taxon>Eukaryota</taxon>
        <taxon>Fungi</taxon>
        <taxon>Dikarya</taxon>
        <taxon>Ascomycota</taxon>
        <taxon>Pezizomycotina</taxon>
        <taxon>Leotiomycetes</taxon>
        <taxon>Helotiales</taxon>
        <taxon>Sclerotiniaceae</taxon>
        <taxon>Botrytis</taxon>
    </lineage>
</organism>
<dbReference type="PANTHER" id="PTHR35910">
    <property type="entry name" value="2EXR DOMAIN-CONTAINING PROTEIN"/>
    <property type="match status" value="1"/>
</dbReference>
<reference evidence="3 4" key="1">
    <citation type="submission" date="2017-12" db="EMBL/GenBank/DDBJ databases">
        <title>Comparative genomics of Botrytis spp.</title>
        <authorList>
            <person name="Valero-Jimenez C.A."/>
            <person name="Tapia P."/>
            <person name="Veloso J."/>
            <person name="Silva-Moreno E."/>
            <person name="Staats M."/>
            <person name="Valdes J.H."/>
            <person name="Van Kan J.A.L."/>
        </authorList>
    </citation>
    <scope>NUCLEOTIDE SEQUENCE [LARGE SCALE GENOMIC DNA]</scope>
    <source>
        <strain evidence="3 4">Bp0003</strain>
    </source>
</reference>
<dbReference type="Pfam" id="PF20150">
    <property type="entry name" value="2EXR"/>
    <property type="match status" value="1"/>
</dbReference>
<protein>
    <recommendedName>
        <fullName evidence="2">2EXR domain-containing protein</fullName>
    </recommendedName>
</protein>
<feature type="compositionally biased region" description="Polar residues" evidence="1">
    <location>
        <begin position="1"/>
        <end position="15"/>
    </location>
</feature>
<dbReference type="EMBL" id="PQXI01000088">
    <property type="protein sequence ID" value="TGO25083.1"/>
    <property type="molecule type" value="Genomic_DNA"/>
</dbReference>
<comment type="caution">
    <text evidence="3">The sequence shown here is derived from an EMBL/GenBank/DDBJ whole genome shotgun (WGS) entry which is preliminary data.</text>
</comment>
<accession>A0A4Z1FRS5</accession>
<feature type="region of interest" description="Disordered" evidence="1">
    <location>
        <begin position="1"/>
        <end position="51"/>
    </location>
</feature>
<dbReference type="InterPro" id="IPR045518">
    <property type="entry name" value="2EXR"/>
</dbReference>
<feature type="compositionally biased region" description="Basic residues" evidence="1">
    <location>
        <begin position="20"/>
        <end position="32"/>
    </location>
</feature>
<name>A0A4Z1FRS5_9HELO</name>
<evidence type="ECO:0000256" key="1">
    <source>
        <dbReference type="SAM" id="MobiDB-lite"/>
    </source>
</evidence>